<keyword evidence="2" id="KW-1185">Reference proteome</keyword>
<proteinExistence type="predicted"/>
<feature type="non-terminal residue" evidence="1">
    <location>
        <position position="89"/>
    </location>
</feature>
<reference evidence="1" key="1">
    <citation type="submission" date="2021-06" db="EMBL/GenBank/DDBJ databases">
        <authorList>
            <person name="Kallberg Y."/>
            <person name="Tangrot J."/>
            <person name="Rosling A."/>
        </authorList>
    </citation>
    <scope>NUCLEOTIDE SEQUENCE</scope>
    <source>
        <strain evidence="1">28 12/20/2015</strain>
    </source>
</reference>
<dbReference type="EMBL" id="CAJVPW010006696">
    <property type="protein sequence ID" value="CAG8572174.1"/>
    <property type="molecule type" value="Genomic_DNA"/>
</dbReference>
<protein>
    <submittedName>
        <fullName evidence="1">5366_t:CDS:1</fullName>
    </submittedName>
</protein>
<dbReference type="Proteomes" id="UP000789366">
    <property type="component" value="Unassembled WGS sequence"/>
</dbReference>
<organism evidence="1 2">
    <name type="scientific">Cetraspora pellucida</name>
    <dbReference type="NCBI Taxonomy" id="1433469"/>
    <lineage>
        <taxon>Eukaryota</taxon>
        <taxon>Fungi</taxon>
        <taxon>Fungi incertae sedis</taxon>
        <taxon>Mucoromycota</taxon>
        <taxon>Glomeromycotina</taxon>
        <taxon>Glomeromycetes</taxon>
        <taxon>Diversisporales</taxon>
        <taxon>Gigasporaceae</taxon>
        <taxon>Cetraspora</taxon>
    </lineage>
</organism>
<name>A0ACA9M9Y3_9GLOM</name>
<accession>A0ACA9M9Y3</accession>
<comment type="caution">
    <text evidence="1">The sequence shown here is derived from an EMBL/GenBank/DDBJ whole genome shotgun (WGS) entry which is preliminary data.</text>
</comment>
<evidence type="ECO:0000313" key="2">
    <source>
        <dbReference type="Proteomes" id="UP000789366"/>
    </source>
</evidence>
<evidence type="ECO:0000313" key="1">
    <source>
        <dbReference type="EMBL" id="CAG8572174.1"/>
    </source>
</evidence>
<gene>
    <name evidence="1" type="ORF">SPELUC_LOCUS6040</name>
</gene>
<sequence length="89" mass="10540">MNLEEYINYSEEKYITRMLSDQEIINQITYLESETAEDNKEDDRTELLQVNYKEALDTIRLLELYLIQQDLSNAVHIEHNSALSKLSEL</sequence>